<name>A0A8J3DU02_9RHOB</name>
<keyword evidence="2" id="KW-0963">Cytoplasm</keyword>
<feature type="domain" description="Poly-beta-hydroxybutyrate polymerase N-terminal" evidence="6">
    <location>
        <begin position="111"/>
        <end position="283"/>
    </location>
</feature>
<comment type="subcellular location">
    <subcellularLocation>
        <location evidence="1">Cytoplasm</location>
    </subcellularLocation>
</comment>
<dbReference type="NCBIfam" id="TIGR01838">
    <property type="entry name" value="PHA_synth_I"/>
    <property type="match status" value="1"/>
</dbReference>
<keyword evidence="3" id="KW-0808">Transferase</keyword>
<dbReference type="InterPro" id="IPR000073">
    <property type="entry name" value="AB_hydrolase_1"/>
</dbReference>
<gene>
    <name evidence="7" type="primary">phbC</name>
    <name evidence="7" type="ORF">GCM10007276_22790</name>
</gene>
<dbReference type="RefSeq" id="WP_308791180.1">
    <property type="nucleotide sequence ID" value="NZ_BMCP01000002.1"/>
</dbReference>
<evidence type="ECO:0000313" key="7">
    <source>
        <dbReference type="EMBL" id="GGE45081.1"/>
    </source>
</evidence>
<dbReference type="SUPFAM" id="SSF53474">
    <property type="entry name" value="alpha/beta-Hydrolases"/>
    <property type="match status" value="1"/>
</dbReference>
<accession>A0A8J3DU02</accession>
<dbReference type="GO" id="GO:0005737">
    <property type="term" value="C:cytoplasm"/>
    <property type="evidence" value="ECO:0007669"/>
    <property type="project" value="UniProtKB-SubCell"/>
</dbReference>
<evidence type="ECO:0000259" key="6">
    <source>
        <dbReference type="Pfam" id="PF07167"/>
    </source>
</evidence>
<dbReference type="InterPro" id="IPR010941">
    <property type="entry name" value="PhaC_N"/>
</dbReference>
<organism evidence="7 8">
    <name type="scientific">Agaricicola taiwanensis</name>
    <dbReference type="NCBI Taxonomy" id="591372"/>
    <lineage>
        <taxon>Bacteria</taxon>
        <taxon>Pseudomonadati</taxon>
        <taxon>Pseudomonadota</taxon>
        <taxon>Alphaproteobacteria</taxon>
        <taxon>Rhodobacterales</taxon>
        <taxon>Paracoccaceae</taxon>
        <taxon>Agaricicola</taxon>
    </lineage>
</organism>
<comment type="caution">
    <text evidence="7">The sequence shown here is derived from an EMBL/GenBank/DDBJ whole genome shotgun (WGS) entry which is preliminary data.</text>
</comment>
<dbReference type="AlphaFoldDB" id="A0A8J3DU02"/>
<keyword evidence="4" id="KW-0012">Acyltransferase</keyword>
<proteinExistence type="predicted"/>
<dbReference type="Gene3D" id="3.40.50.1820">
    <property type="entry name" value="alpha/beta hydrolase"/>
    <property type="match status" value="1"/>
</dbReference>
<dbReference type="InterPro" id="IPR010963">
    <property type="entry name" value="PHA_synth_I"/>
</dbReference>
<dbReference type="InterPro" id="IPR029058">
    <property type="entry name" value="AB_hydrolase_fold"/>
</dbReference>
<evidence type="ECO:0000256" key="1">
    <source>
        <dbReference type="ARBA" id="ARBA00004496"/>
    </source>
</evidence>
<dbReference type="EMBL" id="BMCP01000002">
    <property type="protein sequence ID" value="GGE45081.1"/>
    <property type="molecule type" value="Genomic_DNA"/>
</dbReference>
<sequence length="600" mass="66699">MATDESGGKVPPEPDYDVFAKNMARLVEEGGKAMAAYVRPRETGENNNSLSDGVADVVKTLGQVAETWLSDPHKTLDAQRSLVSGYFDLWSSTLRKMNGEEVAPVVEPESRDARFQDPDWSTNPFFDFLKQAYLHTTRWAETMVNEAEGIDERTRAKAHFYVRQIGSAVAPSNFVLTNPELIKETMAQKGENLVRGMQMLAEDIAAGRGELKIRQTDRASFEVGVNLATTPGQVIFQNDLIQLIQYEPTTPQVRRRPLLIVPPWINKFYVLDLTPEKSFIRWAVNSGLTVFVISWVNPDARHALKGFDSYMQEGVLAALDVVLKTTRLKQADLVGYCVGGTLLAATLAYMAATGDKRAASATFLTTQVDFTHSGDLQCFVDENQLKSLERKINEAGFLEGSHMSSAFNMLRPNDLIWSYVVSNYLKGRQPRPFDLLHWNSDSTRMAAANHLFYLKNCYDQNMLARGLMEIAGVQLDIGKVTVPVYELATREDHIAPAKSAFLGATLFGGPVRFVLSGSGHIAGVINPPERNKYQYWTGPAPKGSYDAWLNKAKEHPGSWWPDWRKWLADLDEAQGAPPKIGGGRYKSLEPAPGSYVKVPA</sequence>
<dbReference type="GO" id="GO:0042619">
    <property type="term" value="P:poly-hydroxybutyrate biosynthetic process"/>
    <property type="evidence" value="ECO:0007669"/>
    <property type="project" value="InterPro"/>
</dbReference>
<protein>
    <submittedName>
        <fullName evidence="7">Poly-beta-hydroxybutyrate polymerase</fullName>
    </submittedName>
</protein>
<evidence type="ECO:0000256" key="2">
    <source>
        <dbReference type="ARBA" id="ARBA00022490"/>
    </source>
</evidence>
<reference evidence="7" key="1">
    <citation type="journal article" date="2014" name="Int. J. Syst. Evol. Microbiol.">
        <title>Complete genome sequence of Corynebacterium casei LMG S-19264T (=DSM 44701T), isolated from a smear-ripened cheese.</title>
        <authorList>
            <consortium name="US DOE Joint Genome Institute (JGI-PGF)"/>
            <person name="Walter F."/>
            <person name="Albersmeier A."/>
            <person name="Kalinowski J."/>
            <person name="Ruckert C."/>
        </authorList>
    </citation>
    <scope>NUCLEOTIDE SEQUENCE</scope>
    <source>
        <strain evidence="7">CCM 7684</strain>
    </source>
</reference>
<dbReference type="GO" id="GO:0016746">
    <property type="term" value="F:acyltransferase activity"/>
    <property type="evidence" value="ECO:0007669"/>
    <property type="project" value="UniProtKB-KW"/>
</dbReference>
<feature type="domain" description="AB hydrolase-1" evidence="5">
    <location>
        <begin position="287"/>
        <end position="522"/>
    </location>
</feature>
<dbReference type="PANTHER" id="PTHR36837">
    <property type="entry name" value="POLY(3-HYDROXYALKANOATE) POLYMERASE SUBUNIT PHAC"/>
    <property type="match status" value="1"/>
</dbReference>
<evidence type="ECO:0000259" key="5">
    <source>
        <dbReference type="Pfam" id="PF00561"/>
    </source>
</evidence>
<dbReference type="Pfam" id="PF00561">
    <property type="entry name" value="Abhydrolase_1"/>
    <property type="match status" value="1"/>
</dbReference>
<dbReference type="InterPro" id="IPR051321">
    <property type="entry name" value="PHA/PHB_synthase"/>
</dbReference>
<dbReference type="Proteomes" id="UP000602745">
    <property type="component" value="Unassembled WGS sequence"/>
</dbReference>
<evidence type="ECO:0000256" key="4">
    <source>
        <dbReference type="ARBA" id="ARBA00023315"/>
    </source>
</evidence>
<dbReference type="PANTHER" id="PTHR36837:SF5">
    <property type="entry name" value="POLY-3-HYDROXYBUTYRATE SYNTHASE"/>
    <property type="match status" value="1"/>
</dbReference>
<evidence type="ECO:0000256" key="3">
    <source>
        <dbReference type="ARBA" id="ARBA00022679"/>
    </source>
</evidence>
<evidence type="ECO:0000313" key="8">
    <source>
        <dbReference type="Proteomes" id="UP000602745"/>
    </source>
</evidence>
<dbReference type="Pfam" id="PF07167">
    <property type="entry name" value="PhaC_N"/>
    <property type="match status" value="1"/>
</dbReference>
<keyword evidence="8" id="KW-1185">Reference proteome</keyword>
<reference evidence="7" key="2">
    <citation type="submission" date="2020-09" db="EMBL/GenBank/DDBJ databases">
        <authorList>
            <person name="Sun Q."/>
            <person name="Sedlacek I."/>
        </authorList>
    </citation>
    <scope>NUCLEOTIDE SEQUENCE</scope>
    <source>
        <strain evidence="7">CCM 7684</strain>
    </source>
</reference>